<dbReference type="InterPro" id="IPR025668">
    <property type="entry name" value="Tnp_DDE_dom"/>
</dbReference>
<organism evidence="2">
    <name type="scientific">marine metagenome</name>
    <dbReference type="NCBI Taxonomy" id="408172"/>
    <lineage>
        <taxon>unclassified sequences</taxon>
        <taxon>metagenomes</taxon>
        <taxon>ecological metagenomes</taxon>
    </lineage>
</organism>
<protein>
    <recommendedName>
        <fullName evidence="1">Transposase DDE domain-containing protein</fullName>
    </recommendedName>
</protein>
<dbReference type="EMBL" id="UINC01040287">
    <property type="protein sequence ID" value="SVB39946.1"/>
    <property type="molecule type" value="Genomic_DNA"/>
</dbReference>
<gene>
    <name evidence="2" type="ORF">METZ01_LOCUS192800</name>
</gene>
<evidence type="ECO:0000313" key="2">
    <source>
        <dbReference type="EMBL" id="SVB39946.1"/>
    </source>
</evidence>
<dbReference type="AlphaFoldDB" id="A0A382DNB3"/>
<proteinExistence type="predicted"/>
<sequence length="303" mass="34499">MDLTTVFCDIDDFCREFTLESPQELLPTPSPRRNRRAGLGLSEIMTILVMFHHSGGHRNFKGYYTQHVCRHWSGEFPGAPSYSRLIQLVPRVLWPLLHYLGTRRGEVSGVSFVDSTPLRVCHNARIHSHKVFQGIARRGKTSVGWFFGLKLHLIISDRGDLLGIRATPGNADDRSTVPAMAQGLSGKLFGDRGYISQKLFESLRAQGVELITKLRKNMKPKLLALIDKILLRKRALIETVNDQLKNVCQIEHSRHRSWLNALVHLLAGLTAYTWQEKRPALSWTAQEREILNQINPQRKLLLA</sequence>
<dbReference type="NCBIfam" id="NF033520">
    <property type="entry name" value="transpos_IS982"/>
    <property type="match status" value="1"/>
</dbReference>
<dbReference type="Pfam" id="PF13612">
    <property type="entry name" value="DDE_Tnp_1_3"/>
    <property type="match status" value="1"/>
</dbReference>
<feature type="domain" description="Transposase DDE" evidence="1">
    <location>
        <begin position="105"/>
        <end position="257"/>
    </location>
</feature>
<name>A0A382DNB3_9ZZZZ</name>
<accession>A0A382DNB3</accession>
<reference evidence="2" key="1">
    <citation type="submission" date="2018-05" db="EMBL/GenBank/DDBJ databases">
        <authorList>
            <person name="Lanie J.A."/>
            <person name="Ng W.-L."/>
            <person name="Kazmierczak K.M."/>
            <person name="Andrzejewski T.M."/>
            <person name="Davidsen T.M."/>
            <person name="Wayne K.J."/>
            <person name="Tettelin H."/>
            <person name="Glass J.I."/>
            <person name="Rusch D."/>
            <person name="Podicherti R."/>
            <person name="Tsui H.-C.T."/>
            <person name="Winkler M.E."/>
        </authorList>
    </citation>
    <scope>NUCLEOTIDE SEQUENCE</scope>
</reference>
<evidence type="ECO:0000259" key="1">
    <source>
        <dbReference type="Pfam" id="PF13612"/>
    </source>
</evidence>